<dbReference type="CDD" id="cd04301">
    <property type="entry name" value="NAT_SF"/>
    <property type="match status" value="1"/>
</dbReference>
<protein>
    <submittedName>
        <fullName evidence="2">GNAT family N-acetyltransferase</fullName>
    </submittedName>
</protein>
<dbReference type="SUPFAM" id="SSF55729">
    <property type="entry name" value="Acyl-CoA N-acyltransferases (Nat)"/>
    <property type="match status" value="1"/>
</dbReference>
<comment type="caution">
    <text evidence="2">The sequence shown here is derived from an EMBL/GenBank/DDBJ whole genome shotgun (WGS) entry which is preliminary data.</text>
</comment>
<evidence type="ECO:0000313" key="3">
    <source>
        <dbReference type="Proteomes" id="UP001292084"/>
    </source>
</evidence>
<organism evidence="2 3">
    <name type="scientific">Jeotgalibacillus haloalkalitolerans</name>
    <dbReference type="NCBI Taxonomy" id="3104292"/>
    <lineage>
        <taxon>Bacteria</taxon>
        <taxon>Bacillati</taxon>
        <taxon>Bacillota</taxon>
        <taxon>Bacilli</taxon>
        <taxon>Bacillales</taxon>
        <taxon>Caryophanaceae</taxon>
        <taxon>Jeotgalibacillus</taxon>
    </lineage>
</organism>
<keyword evidence="3" id="KW-1185">Reference proteome</keyword>
<dbReference type="RefSeq" id="WP_322421682.1">
    <property type="nucleotide sequence ID" value="NZ_JAXQNN010000003.1"/>
</dbReference>
<dbReference type="EMBL" id="JAXQNN010000003">
    <property type="protein sequence ID" value="MDZ5712703.1"/>
    <property type="molecule type" value="Genomic_DNA"/>
</dbReference>
<sequence>MIYLKEGNLTIRSMKESDIEDFPLAFEQQGWYKPQELYKDYYMQQSKKEIEVIVAENDDRVAGYAVLKPGAHYGPFQTTNTPEIADLNVLIKFQKNGIGHKIMDTSEKLAKEKSESVSLAVGLHSGYGSAQRIYIKRGYIPDGSGVWYKGKPLAQYADCNNSDELTLYLLKKL</sequence>
<evidence type="ECO:0000313" key="2">
    <source>
        <dbReference type="EMBL" id="MDZ5712703.1"/>
    </source>
</evidence>
<reference evidence="2 3" key="1">
    <citation type="submission" date="2023-12" db="EMBL/GenBank/DDBJ databases">
        <title>Jeotgalibacillus haloalkaliphilus sp. nov., a novel salt-tolerant bacteria, isolated from the estuary of the Fenhe River into the Yellow River.</title>
        <authorList>
            <person name="Li Y."/>
        </authorList>
    </citation>
    <scope>NUCLEOTIDE SEQUENCE [LARGE SCALE GENOMIC DNA]</scope>
    <source>
        <strain evidence="2 3">HH7-29</strain>
    </source>
</reference>
<dbReference type="PROSITE" id="PS51186">
    <property type="entry name" value="GNAT"/>
    <property type="match status" value="1"/>
</dbReference>
<dbReference type="InterPro" id="IPR016181">
    <property type="entry name" value="Acyl_CoA_acyltransferase"/>
</dbReference>
<dbReference type="Gene3D" id="3.40.630.30">
    <property type="match status" value="1"/>
</dbReference>
<dbReference type="InterPro" id="IPR000182">
    <property type="entry name" value="GNAT_dom"/>
</dbReference>
<feature type="domain" description="N-acetyltransferase" evidence="1">
    <location>
        <begin position="9"/>
        <end position="158"/>
    </location>
</feature>
<gene>
    <name evidence="2" type="ORF">UFB30_10740</name>
</gene>
<dbReference type="Pfam" id="PF00583">
    <property type="entry name" value="Acetyltransf_1"/>
    <property type="match status" value="1"/>
</dbReference>
<proteinExistence type="predicted"/>
<name>A0ABU5KN63_9BACL</name>
<dbReference type="Proteomes" id="UP001292084">
    <property type="component" value="Unassembled WGS sequence"/>
</dbReference>
<accession>A0ABU5KN63</accession>
<evidence type="ECO:0000259" key="1">
    <source>
        <dbReference type="PROSITE" id="PS51186"/>
    </source>
</evidence>